<dbReference type="PANTHER" id="PTHR10039">
    <property type="entry name" value="AMELOGENIN"/>
    <property type="match status" value="1"/>
</dbReference>
<evidence type="ECO:0000256" key="2">
    <source>
        <dbReference type="SAM" id="MobiDB-lite"/>
    </source>
</evidence>
<dbReference type="AlphaFoldDB" id="A0A8H5FAV4"/>
<gene>
    <name evidence="4" type="ORF">D9619_009221</name>
</gene>
<dbReference type="SUPFAM" id="SSF52540">
    <property type="entry name" value="P-loop containing nucleoside triphosphate hydrolases"/>
    <property type="match status" value="1"/>
</dbReference>
<dbReference type="EMBL" id="JAACJJ010000002">
    <property type="protein sequence ID" value="KAF5329623.1"/>
    <property type="molecule type" value="Genomic_DNA"/>
</dbReference>
<dbReference type="PANTHER" id="PTHR10039:SF14">
    <property type="entry name" value="NACHT DOMAIN-CONTAINING PROTEIN"/>
    <property type="match status" value="1"/>
</dbReference>
<keyword evidence="5" id="KW-1185">Reference proteome</keyword>
<dbReference type="InterPro" id="IPR027417">
    <property type="entry name" value="P-loop_NTPase"/>
</dbReference>
<evidence type="ECO:0000313" key="4">
    <source>
        <dbReference type="EMBL" id="KAF5329623.1"/>
    </source>
</evidence>
<reference evidence="4 5" key="1">
    <citation type="journal article" date="2020" name="ISME J.">
        <title>Uncovering the hidden diversity of litter-decomposition mechanisms in mushroom-forming fungi.</title>
        <authorList>
            <person name="Floudas D."/>
            <person name="Bentzer J."/>
            <person name="Ahren D."/>
            <person name="Johansson T."/>
            <person name="Persson P."/>
            <person name="Tunlid A."/>
        </authorList>
    </citation>
    <scope>NUCLEOTIDE SEQUENCE [LARGE SCALE GENOMIC DNA]</scope>
    <source>
        <strain evidence="4 5">CBS 101986</strain>
    </source>
</reference>
<proteinExistence type="predicted"/>
<feature type="region of interest" description="Disordered" evidence="2">
    <location>
        <begin position="35"/>
        <end position="63"/>
    </location>
</feature>
<organism evidence="4 5">
    <name type="scientific">Psilocybe cf. subviscida</name>
    <dbReference type="NCBI Taxonomy" id="2480587"/>
    <lineage>
        <taxon>Eukaryota</taxon>
        <taxon>Fungi</taxon>
        <taxon>Dikarya</taxon>
        <taxon>Basidiomycota</taxon>
        <taxon>Agaricomycotina</taxon>
        <taxon>Agaricomycetes</taxon>
        <taxon>Agaricomycetidae</taxon>
        <taxon>Agaricales</taxon>
        <taxon>Agaricineae</taxon>
        <taxon>Strophariaceae</taxon>
        <taxon>Psilocybe</taxon>
    </lineage>
</organism>
<keyword evidence="1" id="KW-0677">Repeat</keyword>
<dbReference type="PROSITE" id="PS50837">
    <property type="entry name" value="NACHT"/>
    <property type="match status" value="1"/>
</dbReference>
<protein>
    <recommendedName>
        <fullName evidence="3">NACHT domain-containing protein</fullName>
    </recommendedName>
</protein>
<evidence type="ECO:0000313" key="5">
    <source>
        <dbReference type="Proteomes" id="UP000567179"/>
    </source>
</evidence>
<dbReference type="Proteomes" id="UP000567179">
    <property type="component" value="Unassembled WGS sequence"/>
</dbReference>
<name>A0A8H5FAV4_9AGAR</name>
<dbReference type="InterPro" id="IPR007111">
    <property type="entry name" value="NACHT_NTPase"/>
</dbReference>
<comment type="caution">
    <text evidence="4">The sequence shown here is derived from an EMBL/GenBank/DDBJ whole genome shotgun (WGS) entry which is preliminary data.</text>
</comment>
<feature type="domain" description="NACHT" evidence="3">
    <location>
        <begin position="142"/>
        <end position="276"/>
    </location>
</feature>
<feature type="compositionally biased region" description="Low complexity" evidence="2">
    <location>
        <begin position="35"/>
        <end position="47"/>
    </location>
</feature>
<evidence type="ECO:0000259" key="3">
    <source>
        <dbReference type="PROSITE" id="PS50837"/>
    </source>
</evidence>
<dbReference type="Gene3D" id="3.40.50.300">
    <property type="entry name" value="P-loop containing nucleotide triphosphate hydrolases"/>
    <property type="match status" value="1"/>
</dbReference>
<accession>A0A8H5FAV4</accession>
<evidence type="ECO:0000256" key="1">
    <source>
        <dbReference type="ARBA" id="ARBA00022737"/>
    </source>
</evidence>
<dbReference type="OrthoDB" id="7464126at2759"/>
<dbReference type="InterPro" id="IPR056884">
    <property type="entry name" value="NPHP3-like_N"/>
</dbReference>
<sequence>MHSLVDVSSGVKILPLCTQHLSLSHLIASTLLSSPSCPPSMKMCSSESSRHPESGPSNTSVFKNATNPRIIDSSFTIINNNIQSPGDGASNSLKTLYERVAPNAILNAGGRADEVKCYPGTREEIIDLTERWMDRKDDVTHGMMWLSGPAGAGKSAIVQTIAERCKERGIQAANFFFFRSDPTRSSARPLVATLLYQIFEFCPAAQQTIATVLSNRPLLCDASIQDQFNRLLSPALNDVPQPLESPTRRPVVLLIDGLDECDSEHKLSQRQILQALDYLLKQENCPFLVLVASRAESQITMAVKELSSPVKSIFLDEQYQPEKDIRAFVTGEFARIKKSHPLAHMLSGHWPLDEDTESLVKKSSGQFIFAATVMRYIANSSASPKLSLERVQGIQVPVATNSPFVHLDAIYKYILSQAENREAVMDLLSMDLLLSAHPTPNRLFGRTLGAYNSRYTNEFITSCASDLTAILQFDCQWDYLVFFHASLPDFLKDKSRAGEYYIDLDAFGAKVLPTIWTMAKLDHDDPTTLALDIFTRLKTLTPEITEAFRTISPFMTMEWGCSIHRLESEA</sequence>
<dbReference type="Pfam" id="PF24883">
    <property type="entry name" value="NPHP3_N"/>
    <property type="match status" value="1"/>
</dbReference>